<sequence>MALEDSFDQASLACAPVDHPREYNTGVVRSGRSRGLRTATYFSRMLTADRDSFYGATVHLLRRIRRRGNLPTRAATP</sequence>
<comment type="caution">
    <text evidence="1">The sequence shown here is derived from an EMBL/GenBank/DDBJ whole genome shotgun (WGS) entry which is preliminary data.</text>
</comment>
<organism evidence="1 2">
    <name type="scientific">Archangium gephyra</name>
    <dbReference type="NCBI Taxonomy" id="48"/>
    <lineage>
        <taxon>Bacteria</taxon>
        <taxon>Pseudomonadati</taxon>
        <taxon>Myxococcota</taxon>
        <taxon>Myxococcia</taxon>
        <taxon>Myxococcales</taxon>
        <taxon>Cystobacterineae</taxon>
        <taxon>Archangiaceae</taxon>
        <taxon>Archangium</taxon>
    </lineage>
</organism>
<proteinExistence type="predicted"/>
<evidence type="ECO:0000313" key="1">
    <source>
        <dbReference type="EMBL" id="REG37683.1"/>
    </source>
</evidence>
<dbReference type="EMBL" id="QUMU01000001">
    <property type="protein sequence ID" value="REG37683.1"/>
    <property type="molecule type" value="Genomic_DNA"/>
</dbReference>
<accession>A0ABX9KCZ4</accession>
<gene>
    <name evidence="1" type="ORF">ATI61_101670</name>
</gene>
<name>A0ABX9KCZ4_9BACT</name>
<dbReference type="Proteomes" id="UP000256345">
    <property type="component" value="Unassembled WGS sequence"/>
</dbReference>
<evidence type="ECO:0000313" key="2">
    <source>
        <dbReference type="Proteomes" id="UP000256345"/>
    </source>
</evidence>
<keyword evidence="2" id="KW-1185">Reference proteome</keyword>
<protein>
    <submittedName>
        <fullName evidence="1">Uncharacterized protein</fullName>
    </submittedName>
</protein>
<reference evidence="1 2" key="1">
    <citation type="submission" date="2018-08" db="EMBL/GenBank/DDBJ databases">
        <title>Genomic Encyclopedia of Archaeal and Bacterial Type Strains, Phase II (KMG-II): from individual species to whole genera.</title>
        <authorList>
            <person name="Goeker M."/>
        </authorList>
    </citation>
    <scope>NUCLEOTIDE SEQUENCE [LARGE SCALE GENOMIC DNA]</scope>
    <source>
        <strain evidence="1 2">DSM 2261</strain>
    </source>
</reference>